<name>A0A916P699_9POXV</name>
<dbReference type="GeneID" id="15614108"/>
<dbReference type="EMBL" id="HF679131">
    <property type="protein sequence ID" value="CCU55500.1"/>
    <property type="molecule type" value="Genomic_DNA"/>
</dbReference>
<feature type="compositionally biased region" description="Low complexity" evidence="1">
    <location>
        <begin position="177"/>
        <end position="192"/>
    </location>
</feature>
<feature type="compositionally biased region" description="Low complexity" evidence="1">
    <location>
        <begin position="121"/>
        <end position="156"/>
    </location>
</feature>
<evidence type="ECO:0000313" key="2">
    <source>
        <dbReference type="EMBL" id="CCU55500.1"/>
    </source>
</evidence>
<feature type="compositionally biased region" description="Polar residues" evidence="1">
    <location>
        <begin position="193"/>
        <end position="202"/>
    </location>
</feature>
<feature type="region of interest" description="Disordered" evidence="1">
    <location>
        <begin position="94"/>
        <end position="221"/>
    </location>
</feature>
<keyword evidence="3" id="KW-1185">Reference proteome</keyword>
<accession>A0A916P699</accession>
<protein>
    <submittedName>
        <fullName evidence="2">Uncharacterized protein</fullName>
    </submittedName>
</protein>
<organism evidence="2 3">
    <name type="scientific">Adoxophyes honmai entomopoxvirus 'L'</name>
    <dbReference type="NCBI Taxonomy" id="1293540"/>
    <lineage>
        <taxon>Viruses</taxon>
        <taxon>Varidnaviria</taxon>
        <taxon>Bamfordvirae</taxon>
        <taxon>Nucleocytoviricota</taxon>
        <taxon>Pokkesviricetes</taxon>
        <taxon>Chitovirales</taxon>
        <taxon>Poxviridae</taxon>
        <taxon>Entomopoxvirinae</taxon>
        <taxon>Betaentomopoxvirus</taxon>
        <taxon>Betaentomopoxvirus ahonmai</taxon>
    </lineage>
</organism>
<dbReference type="RefSeq" id="YP_008004002.1">
    <property type="nucleotide sequence ID" value="NC_021247.1"/>
</dbReference>
<evidence type="ECO:0000313" key="3">
    <source>
        <dbReference type="Proteomes" id="UP000792575"/>
    </source>
</evidence>
<gene>
    <name evidence="2" type="ORF">AHEV_179</name>
</gene>
<reference evidence="2" key="1">
    <citation type="journal article" date="2013" name="J. Virol.">
        <title>New Insights into the Evolution of Entomopoxvirinae from the Complete Genome Sequences of Four Entomopoxviruses Infecting Adoxophyes honmai, Choristoneura biennis, Choristoneura rosaceana, and Mythimna separata.</title>
        <authorList>
            <person name="Theze J."/>
            <person name="Takatsuka J."/>
            <person name="Li Z."/>
            <person name="Gallais J."/>
            <person name="Doucet D."/>
            <person name="Arif B."/>
            <person name="Nakai M."/>
            <person name="Herniou E.A."/>
        </authorList>
    </citation>
    <scope>NUCLEOTIDE SEQUENCE</scope>
    <source>
        <strain evidence="2">Tokyo</strain>
    </source>
</reference>
<sequence>MTDNTSDVMVNKIAREIMNMPSYIKIVKVNNNSRMNGRYPDKELLMLVNTSQYDNFMNMFKNVTGMFGNSSAGLHESLIGSLNKGYYNEMEAGATEGGYGPQGKNLPANNPNRRRYEDYNKTYNNSNRYNNYDMNGNRYYNNDYNNGNDYDNSDTYGQGPGCTPNVDGSRDRRCRDNNMNNMNSNSNSNNSNYQNQGGTSATVGDKLHPEQSLLSTILTRK</sequence>
<dbReference type="Proteomes" id="UP000792575">
    <property type="component" value="Genome"/>
</dbReference>
<dbReference type="OrthoDB" id="18644at10239"/>
<proteinExistence type="predicted"/>
<evidence type="ECO:0000256" key="1">
    <source>
        <dbReference type="SAM" id="MobiDB-lite"/>
    </source>
</evidence>
<dbReference type="KEGG" id="vg:15614108"/>
<feature type="compositionally biased region" description="Polar residues" evidence="1">
    <location>
        <begin position="212"/>
        <end position="221"/>
    </location>
</feature>